<dbReference type="RefSeq" id="WP_264514360.1">
    <property type="nucleotide sequence ID" value="NZ_JAPDDR010000007.1"/>
</dbReference>
<keyword evidence="3" id="KW-1185">Reference proteome</keyword>
<name>A0ABT3G4N7_9BACT</name>
<dbReference type="EMBL" id="JAPDDR010000007">
    <property type="protein sequence ID" value="MCW1914826.1"/>
    <property type="molecule type" value="Genomic_DNA"/>
</dbReference>
<protein>
    <recommendedName>
        <fullName evidence="4">Outer membrane lipoprotein-sorting protein</fullName>
    </recommendedName>
</protein>
<feature type="chain" id="PRO_5045764045" description="Outer membrane lipoprotein-sorting protein" evidence="1">
    <location>
        <begin position="20"/>
        <end position="195"/>
    </location>
</feature>
<accession>A0ABT3G4N7</accession>
<evidence type="ECO:0008006" key="4">
    <source>
        <dbReference type="Google" id="ProtNLM"/>
    </source>
</evidence>
<gene>
    <name evidence="2" type="ORF">OJ996_14660</name>
</gene>
<comment type="caution">
    <text evidence="2">The sequence shown here is derived from an EMBL/GenBank/DDBJ whole genome shotgun (WGS) entry which is preliminary data.</text>
</comment>
<feature type="signal peptide" evidence="1">
    <location>
        <begin position="1"/>
        <end position="19"/>
    </location>
</feature>
<organism evidence="2 3">
    <name type="scientific">Luteolibacter rhizosphaerae</name>
    <dbReference type="NCBI Taxonomy" id="2989719"/>
    <lineage>
        <taxon>Bacteria</taxon>
        <taxon>Pseudomonadati</taxon>
        <taxon>Verrucomicrobiota</taxon>
        <taxon>Verrucomicrobiia</taxon>
        <taxon>Verrucomicrobiales</taxon>
        <taxon>Verrucomicrobiaceae</taxon>
        <taxon>Luteolibacter</taxon>
    </lineage>
</organism>
<evidence type="ECO:0000256" key="1">
    <source>
        <dbReference type="SAM" id="SignalP"/>
    </source>
</evidence>
<evidence type="ECO:0000313" key="3">
    <source>
        <dbReference type="Proteomes" id="UP001165653"/>
    </source>
</evidence>
<reference evidence="2" key="1">
    <citation type="submission" date="2022-10" db="EMBL/GenBank/DDBJ databases">
        <title>Luteolibacter sp. GHJ8, whole genome shotgun sequencing project.</title>
        <authorList>
            <person name="Zhao G."/>
            <person name="Shen L."/>
        </authorList>
    </citation>
    <scope>NUCLEOTIDE SEQUENCE</scope>
    <source>
        <strain evidence="2">GHJ8</strain>
    </source>
</reference>
<evidence type="ECO:0000313" key="2">
    <source>
        <dbReference type="EMBL" id="MCW1914826.1"/>
    </source>
</evidence>
<proteinExistence type="predicted"/>
<sequence length="195" mass="21368">MKTPILVAIALMSGTMAWADDAGDLAAIRALYAKIDQGKPVTTETVSFADESDPLEGTLVRRSYEGGLSAIKLSYVAGDHGGTDQSYYFKDGELFFIYTQDTTWHFAPGSTDEKPKTVDTLIESRYYVRDGKVIEALQRSATTSEDKKLEELIAKVENKKLSGDPRGAKLIKRGAGIAKIKTGEEALKFFATEEE</sequence>
<keyword evidence="1" id="KW-0732">Signal</keyword>
<dbReference type="Proteomes" id="UP001165653">
    <property type="component" value="Unassembled WGS sequence"/>
</dbReference>